<organism evidence="3 4">
    <name type="scientific">Streptomyces broussonetiae</name>
    <dbReference type="NCBI Taxonomy" id="2686304"/>
    <lineage>
        <taxon>Bacteria</taxon>
        <taxon>Bacillati</taxon>
        <taxon>Actinomycetota</taxon>
        <taxon>Actinomycetes</taxon>
        <taxon>Kitasatosporales</taxon>
        <taxon>Streptomycetaceae</taxon>
        <taxon>Streptomyces</taxon>
    </lineage>
</organism>
<name>A0A6I6N886_9ACTN</name>
<dbReference type="PANTHER" id="PTHR35585">
    <property type="entry name" value="HHE DOMAIN PROTEIN (AFU_ORTHOLOGUE AFUA_4G00730)"/>
    <property type="match status" value="1"/>
</dbReference>
<dbReference type="RefSeq" id="WP_158929186.1">
    <property type="nucleotide sequence ID" value="NZ_CP047020.1"/>
</dbReference>
<accession>A0A6I6N886</accession>
<proteinExistence type="predicted"/>
<dbReference type="PANTHER" id="PTHR35585:SF1">
    <property type="entry name" value="HHE DOMAIN PROTEIN (AFU_ORTHOLOGUE AFUA_4G00730)"/>
    <property type="match status" value="1"/>
</dbReference>
<dbReference type="InterPro" id="IPR012312">
    <property type="entry name" value="Hemerythrin-like"/>
</dbReference>
<gene>
    <name evidence="3" type="ORF">GQF42_43175</name>
</gene>
<feature type="region of interest" description="Disordered" evidence="1">
    <location>
        <begin position="144"/>
        <end position="172"/>
    </location>
</feature>
<evidence type="ECO:0000256" key="1">
    <source>
        <dbReference type="SAM" id="MobiDB-lite"/>
    </source>
</evidence>
<sequence length="185" mass="20659">MGHGGNVLEELMTDHREVEEIFGRMEAMTRGQELRDLVDAVTIELVRHSVAEEEYLYPAVRKHVEGGDRLADKEIADHGRVEKLLKQLEKTDADDPRMMITLQQLMDEVTAHVQDEENNLFPMLRQACSSEALDELGDKVRRAKAMAPTRPHPSAPDTPPANKLLAPGAGLVDRARDFVTGRGKS</sequence>
<feature type="domain" description="Hemerythrin-like" evidence="2">
    <location>
        <begin position="7"/>
        <end position="124"/>
    </location>
</feature>
<dbReference type="Proteomes" id="UP000436138">
    <property type="component" value="Chromosome"/>
</dbReference>
<dbReference type="CDD" id="cd12108">
    <property type="entry name" value="Hr-like"/>
    <property type="match status" value="1"/>
</dbReference>
<dbReference type="Gene3D" id="1.20.120.520">
    <property type="entry name" value="nmb1532 protein domain like"/>
    <property type="match status" value="1"/>
</dbReference>
<dbReference type="Pfam" id="PF01814">
    <property type="entry name" value="Hemerythrin"/>
    <property type="match status" value="1"/>
</dbReference>
<dbReference type="EMBL" id="CP047020">
    <property type="protein sequence ID" value="QHA09113.1"/>
    <property type="molecule type" value="Genomic_DNA"/>
</dbReference>
<dbReference type="KEGG" id="sbro:GQF42_43175"/>
<keyword evidence="4" id="KW-1185">Reference proteome</keyword>
<feature type="compositionally biased region" description="Pro residues" evidence="1">
    <location>
        <begin position="150"/>
        <end position="159"/>
    </location>
</feature>
<evidence type="ECO:0000313" key="3">
    <source>
        <dbReference type="EMBL" id="QHA09113.1"/>
    </source>
</evidence>
<evidence type="ECO:0000313" key="4">
    <source>
        <dbReference type="Proteomes" id="UP000436138"/>
    </source>
</evidence>
<dbReference type="AlphaFoldDB" id="A0A6I6N886"/>
<protein>
    <submittedName>
        <fullName evidence="3">Hemerythrin domain-containing protein</fullName>
    </submittedName>
</protein>
<evidence type="ECO:0000259" key="2">
    <source>
        <dbReference type="Pfam" id="PF01814"/>
    </source>
</evidence>
<reference evidence="3 4" key="1">
    <citation type="submission" date="2019-12" db="EMBL/GenBank/DDBJ databases">
        <title>Streptomyces sp. strain T44 isolated from rhizosphere soil of Broussonetia papyrifera.</title>
        <authorList>
            <person name="Mo P."/>
        </authorList>
    </citation>
    <scope>NUCLEOTIDE SEQUENCE [LARGE SCALE GENOMIC DNA]</scope>
    <source>
        <strain evidence="3 4">T44</strain>
    </source>
</reference>